<dbReference type="GO" id="GO:0006508">
    <property type="term" value="P:proteolysis"/>
    <property type="evidence" value="ECO:0007669"/>
    <property type="project" value="UniProtKB-KW"/>
</dbReference>
<dbReference type="InterPro" id="IPR005151">
    <property type="entry name" value="Tail-specific_protease"/>
</dbReference>
<dbReference type="Pfam" id="PF26550">
    <property type="entry name" value="Tricorn_2nd"/>
    <property type="match status" value="1"/>
</dbReference>
<evidence type="ECO:0000256" key="3">
    <source>
        <dbReference type="ARBA" id="ARBA00022490"/>
    </source>
</evidence>
<feature type="compositionally biased region" description="Basic and acidic residues" evidence="7">
    <location>
        <begin position="1177"/>
        <end position="1186"/>
    </location>
</feature>
<keyword evidence="10" id="KW-1185">Reference proteome</keyword>
<dbReference type="RefSeq" id="WP_013566132.1">
    <property type="nucleotide sequence ID" value="NC_014962.1"/>
</dbReference>
<dbReference type="KEGG" id="ipa:Isop_3282"/>
<sequence length="1186" mass="130900">MFMLDILLLLRPVPTALGTATRGLLPSATAPIPTPRVSDRRTRVAPTGVAILGALAALAATPALGQTRMLRYPDLHGDTVVFSYAGDLWSVSDQGGRATRLTAHPGLELFPKFSPDGSMIAFTGQYDGDEQVYVIPATGGVPKQLTYYPARGPLPARWGYDHQVMGWTPDGKSILFRSLRDSWTIAEGRLYTVPVGGGPAKLLPPPSSGAATFSPDGSRLFYSPLARDFRTWKRYQGGWAQNLFIIDLKTLERKPIAHTVRTERDPMWFADDTLAFNSDRSGTFNLYKVDPATNEVVPLTRSTTWDVRWPSQSNDGRIVYEFDGTLRIVTVSSGEDRGLTIEVPDDGLTRRPERVSAAGLIEDFGLSPKGERALFAARGEVFTVPIENGTTRALVNSSKVHAKAPIWSPDGSTIAYLSDASGEEELWLVAQDGSKPPRQLTHGGRAMRFAPRWSPDGSAIAFVDKDGKLLVADVATGNLVEAADSPEERSTDHVWSPDSRFLAFSLPRPNGNRALFIWSRDAENPEAALQQITDEFFDAFEPAWDPEGNYLYYLANHDFAPQISAIEWNYAGNLMTCAFALALRKDVPHPFPPRSDEVTIEAQPDINADKPKDDADKPKDDADKTPQLEKSNRKVKPIRIDFDGLAQRVARVPIESGNLRGLAATPGHLVFARTPPFFYGRPADSKPSLRVFDLKERKEATLAEDVAGYALSHDGKKALIRQGAAFGLFDVSTKGAASKKPVSTAGLMVERVPVEEWEQIFDEVWRRYRDFFYVENMHGYDWAAIRDQYRPLLKDVAHRADLNHLMGEMISELNVGHAYVTGGDLGLPARPKVALLGARLTYDEMANAYRISRILPGQNQEPLYRSPLTEVGVNVEQGEFLLAIDGQPLKADDDPYRLLKYKADRPVKLTVGPTADPSGEGVREVTITPIDDESNLLYLEWVERNRRKVAELSDGKVGYIHIPDMIDNGIREFIKTFYPQIRKQGLVIDVRYNGGGNVSQMLLERLRRELLGTRFSRTGSQARTYPNETFHGHLVCLLNENSASDGDIFPARFRKAKLGPLIGKRSWGGVVGITSHGPLIDGGTVNVPEFSTNDVDGSYIIEGEGVVPDIEVENDPASLVNGSDPQLERGVVEVLKRIAEDPRVLPSKPADPVKTKAPVAEADDESIPIQRGPVRSDPAHQDRHRD</sequence>
<dbReference type="Pfam" id="PF26549">
    <property type="entry name" value="Tricorn_N"/>
    <property type="match status" value="1"/>
</dbReference>
<evidence type="ECO:0000256" key="7">
    <source>
        <dbReference type="SAM" id="MobiDB-lite"/>
    </source>
</evidence>
<dbReference type="HOGENOM" id="CLU_005503_0_0_0"/>
<keyword evidence="3" id="KW-0963">Cytoplasm</keyword>
<dbReference type="STRING" id="575540.Isop_3282"/>
<comment type="subcellular location">
    <subcellularLocation>
        <location evidence="1">Cytoplasm</location>
    </subcellularLocation>
</comment>
<reference evidence="9 10" key="2">
    <citation type="journal article" date="2011" name="Stand. Genomic Sci.">
        <title>Complete genome sequence of Isosphaera pallida type strain (IS1B).</title>
        <authorList>
            <consortium name="US DOE Joint Genome Institute (JGI-PGF)"/>
            <person name="Goker M."/>
            <person name="Cleland D."/>
            <person name="Saunders E."/>
            <person name="Lapidus A."/>
            <person name="Nolan M."/>
            <person name="Lucas S."/>
            <person name="Hammon N."/>
            <person name="Deshpande S."/>
            <person name="Cheng J.F."/>
            <person name="Tapia R."/>
            <person name="Han C."/>
            <person name="Goodwin L."/>
            <person name="Pitluck S."/>
            <person name="Liolios K."/>
            <person name="Pagani I."/>
            <person name="Ivanova N."/>
            <person name="Mavromatis K."/>
            <person name="Pati A."/>
            <person name="Chen A."/>
            <person name="Palaniappan K."/>
            <person name="Land M."/>
            <person name="Hauser L."/>
            <person name="Chang Y.J."/>
            <person name="Jeffries C.D."/>
            <person name="Detter J.C."/>
            <person name="Beck B."/>
            <person name="Woyke T."/>
            <person name="Bristow J."/>
            <person name="Eisen J.A."/>
            <person name="Markowitz V."/>
            <person name="Hugenholtz P."/>
            <person name="Kyrpides N.C."/>
            <person name="Klenk H.P."/>
        </authorList>
    </citation>
    <scope>NUCLEOTIDE SEQUENCE [LARGE SCALE GENOMIC DNA]</scope>
    <source>
        <strain evidence="10">ATCC 43644 / DSM 9630 / IS1B</strain>
    </source>
</reference>
<dbReference type="InterPro" id="IPR012393">
    <property type="entry name" value="Tricorn_protease"/>
</dbReference>
<evidence type="ECO:0000256" key="6">
    <source>
        <dbReference type="ARBA" id="ARBA00022825"/>
    </source>
</evidence>
<dbReference type="Gene3D" id="3.90.226.10">
    <property type="entry name" value="2-enoyl-CoA Hydratase, Chain A, domain 1"/>
    <property type="match status" value="1"/>
</dbReference>
<dbReference type="InterPro" id="IPR028204">
    <property type="entry name" value="Tricorn_C1"/>
</dbReference>
<evidence type="ECO:0000259" key="8">
    <source>
        <dbReference type="SMART" id="SM00245"/>
    </source>
</evidence>
<dbReference type="MEROPS" id="S41.006"/>
<dbReference type="InParanoid" id="E8R591"/>
<evidence type="ECO:0000313" key="10">
    <source>
        <dbReference type="Proteomes" id="UP000008631"/>
    </source>
</evidence>
<dbReference type="SUPFAM" id="SSF69304">
    <property type="entry name" value="Tricorn protease N-terminal domain"/>
    <property type="match status" value="2"/>
</dbReference>
<dbReference type="SUPFAM" id="SSF52096">
    <property type="entry name" value="ClpP/crotonase"/>
    <property type="match status" value="1"/>
</dbReference>
<dbReference type="eggNOG" id="COG0793">
    <property type="taxonomic scope" value="Bacteria"/>
</dbReference>
<dbReference type="Pfam" id="PF14685">
    <property type="entry name" value="PDZ_Tricorn"/>
    <property type="match status" value="1"/>
</dbReference>
<dbReference type="InterPro" id="IPR029414">
    <property type="entry name" value="Tricorn_PDZ"/>
</dbReference>
<dbReference type="Proteomes" id="UP000008631">
    <property type="component" value="Chromosome"/>
</dbReference>
<dbReference type="PANTHER" id="PTHR43253">
    <property type="entry name" value="TRICORN PROTEASE HOMOLOG 2-RELATED"/>
    <property type="match status" value="1"/>
</dbReference>
<dbReference type="SUPFAM" id="SSF50156">
    <property type="entry name" value="PDZ domain-like"/>
    <property type="match status" value="1"/>
</dbReference>
<organism evidence="9 10">
    <name type="scientific">Isosphaera pallida (strain ATCC 43644 / DSM 9630 / IS1B)</name>
    <dbReference type="NCBI Taxonomy" id="575540"/>
    <lineage>
        <taxon>Bacteria</taxon>
        <taxon>Pseudomonadati</taxon>
        <taxon>Planctomycetota</taxon>
        <taxon>Planctomycetia</taxon>
        <taxon>Isosphaerales</taxon>
        <taxon>Isosphaeraceae</taxon>
        <taxon>Isosphaera</taxon>
    </lineage>
</organism>
<dbReference type="Gene3D" id="2.30.42.10">
    <property type="match status" value="1"/>
</dbReference>
<protein>
    <submittedName>
        <fullName evidence="9">Peptidase S41</fullName>
    </submittedName>
</protein>
<dbReference type="Gene3D" id="3.30.750.44">
    <property type="match status" value="1"/>
</dbReference>
<keyword evidence="4" id="KW-0645">Protease</keyword>
<gene>
    <name evidence="9" type="ordered locus">Isop_3282</name>
</gene>
<dbReference type="EMBL" id="CP002353">
    <property type="protein sequence ID" value="ADV63844.1"/>
    <property type="molecule type" value="Genomic_DNA"/>
</dbReference>
<keyword evidence="6" id="KW-0720">Serine protease</keyword>
<dbReference type="Pfam" id="PF03572">
    <property type="entry name" value="Peptidase_S41"/>
    <property type="match status" value="1"/>
</dbReference>
<accession>E8R591</accession>
<dbReference type="OrthoDB" id="269409at2"/>
<feature type="domain" description="Tail specific protease" evidence="8">
    <location>
        <begin position="922"/>
        <end position="1113"/>
    </location>
</feature>
<dbReference type="PANTHER" id="PTHR43253:SF1">
    <property type="entry name" value="TRICORN PROTEASE HOMOLOG 2-RELATED"/>
    <property type="match status" value="1"/>
</dbReference>
<dbReference type="Gene3D" id="2.130.10.10">
    <property type="entry name" value="YVTN repeat-like/Quinoprotein amine dehydrogenase"/>
    <property type="match status" value="1"/>
</dbReference>
<dbReference type="eggNOG" id="COG4946">
    <property type="taxonomic scope" value="Bacteria"/>
</dbReference>
<reference key="1">
    <citation type="submission" date="2010-11" db="EMBL/GenBank/DDBJ databases">
        <title>The complete sequence of chromosome of Isophaera pallida ATCC 43644.</title>
        <authorList>
            <consortium name="US DOE Joint Genome Institute (JGI-PGF)"/>
            <person name="Lucas S."/>
            <person name="Copeland A."/>
            <person name="Lapidus A."/>
            <person name="Bruce D."/>
            <person name="Goodwin L."/>
            <person name="Pitluck S."/>
            <person name="Kyrpides N."/>
            <person name="Mavromatis K."/>
            <person name="Pagani I."/>
            <person name="Ivanova N."/>
            <person name="Saunders E."/>
            <person name="Brettin T."/>
            <person name="Detter J.C."/>
            <person name="Han C."/>
            <person name="Tapia R."/>
            <person name="Land M."/>
            <person name="Hauser L."/>
            <person name="Markowitz V."/>
            <person name="Cheng J.-F."/>
            <person name="Hugenholtz P."/>
            <person name="Woyke T."/>
            <person name="Wu D."/>
            <person name="Eisen J.A."/>
        </authorList>
    </citation>
    <scope>NUCLEOTIDE SEQUENCE</scope>
    <source>
        <strain>ATCC 43644</strain>
    </source>
</reference>
<evidence type="ECO:0000313" key="9">
    <source>
        <dbReference type="EMBL" id="ADV63844.1"/>
    </source>
</evidence>
<dbReference type="InterPro" id="IPR036034">
    <property type="entry name" value="PDZ_sf"/>
</dbReference>
<dbReference type="GO" id="GO:0008236">
    <property type="term" value="F:serine-type peptidase activity"/>
    <property type="evidence" value="ECO:0007669"/>
    <property type="project" value="UniProtKB-KW"/>
</dbReference>
<dbReference type="Pfam" id="PF14684">
    <property type="entry name" value="Tricorn_C1"/>
    <property type="match status" value="1"/>
</dbReference>
<dbReference type="SMART" id="SM00245">
    <property type="entry name" value="TSPc"/>
    <property type="match status" value="1"/>
</dbReference>
<feature type="region of interest" description="Disordered" evidence="7">
    <location>
        <begin position="592"/>
        <end position="633"/>
    </location>
</feature>
<feature type="compositionally biased region" description="Basic and acidic residues" evidence="7">
    <location>
        <begin position="607"/>
        <end position="633"/>
    </location>
</feature>
<comment type="similarity">
    <text evidence="2">Belongs to the peptidase S41B family.</text>
</comment>
<keyword evidence="5" id="KW-0378">Hydrolase</keyword>
<evidence type="ECO:0000256" key="5">
    <source>
        <dbReference type="ARBA" id="ARBA00022801"/>
    </source>
</evidence>
<name>E8R591_ISOPI</name>
<dbReference type="InterPro" id="IPR015943">
    <property type="entry name" value="WD40/YVTN_repeat-like_dom_sf"/>
</dbReference>
<evidence type="ECO:0000256" key="2">
    <source>
        <dbReference type="ARBA" id="ARBA00008524"/>
    </source>
</evidence>
<feature type="region of interest" description="Disordered" evidence="7">
    <location>
        <begin position="1141"/>
        <end position="1186"/>
    </location>
</feature>
<dbReference type="GO" id="GO:0005737">
    <property type="term" value="C:cytoplasm"/>
    <property type="evidence" value="ECO:0007669"/>
    <property type="project" value="UniProtKB-SubCell"/>
</dbReference>
<dbReference type="CDD" id="cd07562">
    <property type="entry name" value="Peptidase_S41_TRI"/>
    <property type="match status" value="1"/>
</dbReference>
<dbReference type="AlphaFoldDB" id="E8R591"/>
<dbReference type="InterPro" id="IPR029045">
    <property type="entry name" value="ClpP/crotonase-like_dom_sf"/>
</dbReference>
<proteinExistence type="inferred from homology"/>
<evidence type="ECO:0000256" key="4">
    <source>
        <dbReference type="ARBA" id="ARBA00022670"/>
    </source>
</evidence>
<evidence type="ECO:0000256" key="1">
    <source>
        <dbReference type="ARBA" id="ARBA00004496"/>
    </source>
</evidence>
<dbReference type="Gene3D" id="2.120.10.60">
    <property type="entry name" value="Tricorn protease N-terminal domain"/>
    <property type="match status" value="1"/>
</dbReference>